<dbReference type="AlphaFoldDB" id="A0AAX4JT56"/>
<feature type="region of interest" description="Disordered" evidence="8">
    <location>
        <begin position="1"/>
        <end position="25"/>
    </location>
</feature>
<dbReference type="CDD" id="cd08044">
    <property type="entry name" value="TAF5_NTD2"/>
    <property type="match status" value="1"/>
</dbReference>
<comment type="subcellular location">
    <subcellularLocation>
        <location evidence="1">Nucleus</location>
    </subcellularLocation>
</comment>
<dbReference type="GeneID" id="91093617"/>
<dbReference type="GO" id="GO:0005669">
    <property type="term" value="C:transcription factor TFIID complex"/>
    <property type="evidence" value="ECO:0007669"/>
    <property type="project" value="TreeGrafter"/>
</dbReference>
<dbReference type="Gene3D" id="2.130.10.10">
    <property type="entry name" value="YVTN repeat-like/Quinoprotein amine dehydrogenase"/>
    <property type="match status" value="3"/>
</dbReference>
<feature type="compositionally biased region" description="Polar residues" evidence="8">
    <location>
        <begin position="832"/>
        <end position="846"/>
    </location>
</feature>
<dbReference type="InterPro" id="IPR037264">
    <property type="entry name" value="TFIID_NTD2_sf"/>
</dbReference>
<keyword evidence="2 7" id="KW-0853">WD repeat</keyword>
<feature type="compositionally biased region" description="Basic and acidic residues" evidence="8">
    <location>
        <begin position="475"/>
        <end position="487"/>
    </location>
</feature>
<gene>
    <name evidence="10" type="ORF">L201_002946</name>
</gene>
<feature type="repeat" description="WD" evidence="7">
    <location>
        <begin position="552"/>
        <end position="593"/>
    </location>
</feature>
<dbReference type="Pfam" id="PF04494">
    <property type="entry name" value="TFIID_NTD2"/>
    <property type="match status" value="1"/>
</dbReference>
<dbReference type="SUPFAM" id="SSF50978">
    <property type="entry name" value="WD40 repeat-like"/>
    <property type="match status" value="1"/>
</dbReference>
<feature type="region of interest" description="Disordered" evidence="8">
    <location>
        <begin position="386"/>
        <end position="500"/>
    </location>
</feature>
<feature type="repeat" description="WD" evidence="7">
    <location>
        <begin position="613"/>
        <end position="660"/>
    </location>
</feature>
<feature type="region of interest" description="Disordered" evidence="8">
    <location>
        <begin position="60"/>
        <end position="110"/>
    </location>
</feature>
<evidence type="ECO:0000256" key="3">
    <source>
        <dbReference type="ARBA" id="ARBA00022737"/>
    </source>
</evidence>
<feature type="compositionally biased region" description="Basic and acidic residues" evidence="8">
    <location>
        <begin position="174"/>
        <end position="183"/>
    </location>
</feature>
<evidence type="ECO:0000256" key="4">
    <source>
        <dbReference type="ARBA" id="ARBA00023015"/>
    </source>
</evidence>
<evidence type="ECO:0000259" key="9">
    <source>
        <dbReference type="Pfam" id="PF04494"/>
    </source>
</evidence>
<feature type="repeat" description="WD" evidence="7">
    <location>
        <begin position="669"/>
        <end position="694"/>
    </location>
</feature>
<accession>A0AAX4JT56</accession>
<feature type="repeat" description="WD" evidence="7">
    <location>
        <begin position="746"/>
        <end position="787"/>
    </location>
</feature>
<reference evidence="10 11" key="1">
    <citation type="submission" date="2024-01" db="EMBL/GenBank/DDBJ databases">
        <title>Comparative genomics of Cryptococcus and Kwoniella reveals pathogenesis evolution and contrasting modes of karyotype evolution via chromosome fusion or intercentromeric recombination.</title>
        <authorList>
            <person name="Coelho M.A."/>
            <person name="David-Palma M."/>
            <person name="Shea T."/>
            <person name="Bowers K."/>
            <person name="McGinley-Smith S."/>
            <person name="Mohammad A.W."/>
            <person name="Gnirke A."/>
            <person name="Yurkov A.M."/>
            <person name="Nowrousian M."/>
            <person name="Sun S."/>
            <person name="Cuomo C.A."/>
            <person name="Heitman J."/>
        </authorList>
    </citation>
    <scope>NUCLEOTIDE SEQUENCE [LARGE SCALE GENOMIC DNA]</scope>
    <source>
        <strain evidence="10 11">CBS 6074</strain>
    </source>
</reference>
<organism evidence="10 11">
    <name type="scientific">Kwoniella dendrophila CBS 6074</name>
    <dbReference type="NCBI Taxonomy" id="1295534"/>
    <lineage>
        <taxon>Eukaryota</taxon>
        <taxon>Fungi</taxon>
        <taxon>Dikarya</taxon>
        <taxon>Basidiomycota</taxon>
        <taxon>Agaricomycotina</taxon>
        <taxon>Tremellomycetes</taxon>
        <taxon>Tremellales</taxon>
        <taxon>Cryptococcaceae</taxon>
        <taxon>Kwoniella</taxon>
    </lineage>
</organism>
<sequence>MTEPSAPIAGPSNHGNSAGTGTRPDTNLLRQFVLEYLQSHGFDKALALFQQGISDQAVDGAANGSGADKTNTAGTGGVNGEDGTIGEDGNNNRRNSGGGGEGKEAIFRAPGPVPLESNVKRNIPQAQAISASTLSNSITPEFEAQAKYIIEQLQAKVQASTNANQDQDGNAGDDTNKELKDASSQDSLLDPSDRVQGYKSYKRWVDGGLDLWKPELDNLSFPLFVHTFLELIHFGFLKTARDFFEQQSTHHRPFHPQDISALSSISTKEHVQANPFAQRMITDKYVIPLSRNANDLVIQWLSGAGLDEDWESGLHTAAGRAKEAIKGIVFSNISIQVTSSSVPLDKITIASRSGLIASALPSAMPIEAFNTATNLRLGAPPMTEKLKEQVARTLQDEEPAQQQPNGIASPSKASTSTLPNGHPNVNGVDANGDIEMGSSADGVNGEQPIQIDNNEERSGTPIPNGDSNNVTVEQVKLEPELEKKKDPSLVSPEENETLPPIPAVFRIPDLKREVEAIRDKRKMIRLGPQQNGEVKAGSSSSTVLPSVVAFTLFDQGESASSVEFSKDSSLMAVGSSESCIRLWSLKGEKLKKKSIDPTDGSLLEDEGQPFRKLIGHSGPVYSLSFDPLYGSASAPSTMLSSSQDGTVRLWSLDTYSNLVVYRGHGKDPVWDVEWGPMGVYFATASRDRTARLWSSDRVTPLRMYTGHLSDVNCVKFHPNSLYLATGSNDASCRLWDVQRGACVRLFMGHTDSVTTMAISPDGKLLASAGLDSSIWLWDLGSSRPIKKMYGHRSSVQSLSFSADSSVIVSGGLDSTVRCWDVKSPGGEKPLVNNRQNDSTTITTSAGTDDLQGSLPMGPGRGNWEDEPHTADLLATWPTKRTPILKTHYTPRNLCMVAGSFVPPSNVSKGSQQANGQ</sequence>
<name>A0AAX4JT56_9TREE</name>
<dbReference type="PANTHER" id="PTHR19879">
    <property type="entry name" value="TRANSCRIPTION INITIATION FACTOR TFIID"/>
    <property type="match status" value="1"/>
</dbReference>
<evidence type="ECO:0000256" key="8">
    <source>
        <dbReference type="SAM" id="MobiDB-lite"/>
    </source>
</evidence>
<feature type="region of interest" description="Disordered" evidence="8">
    <location>
        <begin position="827"/>
        <end position="853"/>
    </location>
</feature>
<keyword evidence="3" id="KW-0677">Repeat</keyword>
<feature type="repeat" description="WD" evidence="7">
    <location>
        <begin position="704"/>
        <end position="745"/>
    </location>
</feature>
<feature type="region of interest" description="Disordered" evidence="8">
    <location>
        <begin position="160"/>
        <end position="193"/>
    </location>
</feature>
<evidence type="ECO:0000256" key="2">
    <source>
        <dbReference type="ARBA" id="ARBA00022574"/>
    </source>
</evidence>
<evidence type="ECO:0000313" key="11">
    <source>
        <dbReference type="Proteomes" id="UP001355207"/>
    </source>
</evidence>
<feature type="compositionally biased region" description="Polar residues" evidence="8">
    <location>
        <begin position="400"/>
        <end position="419"/>
    </location>
</feature>
<keyword evidence="4" id="KW-0805">Transcription regulation</keyword>
<dbReference type="GO" id="GO:0006367">
    <property type="term" value="P:transcription initiation at RNA polymerase II promoter"/>
    <property type="evidence" value="ECO:0007669"/>
    <property type="project" value="TreeGrafter"/>
</dbReference>
<keyword evidence="11" id="KW-1185">Reference proteome</keyword>
<dbReference type="SUPFAM" id="SSF160897">
    <property type="entry name" value="Taf5 N-terminal domain-like"/>
    <property type="match status" value="1"/>
</dbReference>
<dbReference type="CDD" id="cd00200">
    <property type="entry name" value="WD40"/>
    <property type="match status" value="1"/>
</dbReference>
<proteinExistence type="predicted"/>
<dbReference type="GO" id="GO:0016251">
    <property type="term" value="F:RNA polymerase II general transcription initiation factor activity"/>
    <property type="evidence" value="ECO:0007669"/>
    <property type="project" value="TreeGrafter"/>
</dbReference>
<dbReference type="Proteomes" id="UP001355207">
    <property type="component" value="Chromosome 3"/>
</dbReference>
<evidence type="ECO:0000256" key="7">
    <source>
        <dbReference type="PROSITE-ProRule" id="PRU00221"/>
    </source>
</evidence>
<dbReference type="RefSeq" id="XP_066074806.1">
    <property type="nucleotide sequence ID" value="XM_066218709.1"/>
</dbReference>
<dbReference type="InterPro" id="IPR020472">
    <property type="entry name" value="WD40_PAC1"/>
</dbReference>
<dbReference type="SMART" id="SM00320">
    <property type="entry name" value="WD40"/>
    <property type="match status" value="6"/>
</dbReference>
<protein>
    <recommendedName>
        <fullName evidence="9">TFIID subunit TAF5 NTD2 domain-containing protein</fullName>
    </recommendedName>
</protein>
<evidence type="ECO:0000313" key="10">
    <source>
        <dbReference type="EMBL" id="WWC88043.1"/>
    </source>
</evidence>
<dbReference type="InterPro" id="IPR036322">
    <property type="entry name" value="WD40_repeat_dom_sf"/>
</dbReference>
<dbReference type="PROSITE" id="PS50082">
    <property type="entry name" value="WD_REPEATS_2"/>
    <property type="match status" value="6"/>
</dbReference>
<dbReference type="PROSITE" id="PS50294">
    <property type="entry name" value="WD_REPEATS_REGION"/>
    <property type="match status" value="4"/>
</dbReference>
<dbReference type="InterPro" id="IPR007582">
    <property type="entry name" value="TFIID_NTD2"/>
</dbReference>
<dbReference type="PANTHER" id="PTHR19879:SF1">
    <property type="entry name" value="CANNONBALL-RELATED"/>
    <property type="match status" value="1"/>
</dbReference>
<dbReference type="InterPro" id="IPR015943">
    <property type="entry name" value="WD40/YVTN_repeat-like_dom_sf"/>
</dbReference>
<dbReference type="EMBL" id="CP144100">
    <property type="protein sequence ID" value="WWC88043.1"/>
    <property type="molecule type" value="Genomic_DNA"/>
</dbReference>
<dbReference type="Pfam" id="PF00400">
    <property type="entry name" value="WD40"/>
    <property type="match status" value="6"/>
</dbReference>
<feature type="domain" description="TFIID subunit TAF5 NTD2" evidence="9">
    <location>
        <begin position="190"/>
        <end position="302"/>
    </location>
</feature>
<keyword evidence="6" id="KW-0539">Nucleus</keyword>
<dbReference type="PRINTS" id="PR00320">
    <property type="entry name" value="GPROTEINBRPT"/>
</dbReference>
<dbReference type="InterPro" id="IPR001680">
    <property type="entry name" value="WD40_rpt"/>
</dbReference>
<dbReference type="Gene3D" id="1.25.40.500">
    <property type="entry name" value="TFIID subunit TAF5, NTD2 domain"/>
    <property type="match status" value="1"/>
</dbReference>
<evidence type="ECO:0000256" key="5">
    <source>
        <dbReference type="ARBA" id="ARBA00023163"/>
    </source>
</evidence>
<dbReference type="InterPro" id="IPR019775">
    <property type="entry name" value="WD40_repeat_CS"/>
</dbReference>
<evidence type="ECO:0000256" key="1">
    <source>
        <dbReference type="ARBA" id="ARBA00004123"/>
    </source>
</evidence>
<keyword evidence="5" id="KW-0804">Transcription</keyword>
<evidence type="ECO:0000256" key="6">
    <source>
        <dbReference type="ARBA" id="ARBA00023242"/>
    </source>
</evidence>
<dbReference type="PROSITE" id="PS00678">
    <property type="entry name" value="WD_REPEATS_1"/>
    <property type="match status" value="2"/>
</dbReference>
<feature type="repeat" description="WD" evidence="7">
    <location>
        <begin position="788"/>
        <end position="823"/>
    </location>
</feature>
<feature type="compositionally biased region" description="Polar residues" evidence="8">
    <location>
        <begin position="13"/>
        <end position="25"/>
    </location>
</feature>